<name>A0AAP0NYS9_9MAGN</name>
<keyword evidence="1" id="KW-0472">Membrane</keyword>
<keyword evidence="1" id="KW-1133">Transmembrane helix</keyword>
<gene>
    <name evidence="2" type="ORF">Sjap_013630</name>
</gene>
<feature type="transmembrane region" description="Helical" evidence="1">
    <location>
        <begin position="68"/>
        <end position="87"/>
    </location>
</feature>
<evidence type="ECO:0000313" key="3">
    <source>
        <dbReference type="Proteomes" id="UP001417504"/>
    </source>
</evidence>
<accession>A0AAP0NYS9</accession>
<organism evidence="2 3">
    <name type="scientific">Stephania japonica</name>
    <dbReference type="NCBI Taxonomy" id="461633"/>
    <lineage>
        <taxon>Eukaryota</taxon>
        <taxon>Viridiplantae</taxon>
        <taxon>Streptophyta</taxon>
        <taxon>Embryophyta</taxon>
        <taxon>Tracheophyta</taxon>
        <taxon>Spermatophyta</taxon>
        <taxon>Magnoliopsida</taxon>
        <taxon>Ranunculales</taxon>
        <taxon>Menispermaceae</taxon>
        <taxon>Menispermoideae</taxon>
        <taxon>Cissampelideae</taxon>
        <taxon>Stephania</taxon>
    </lineage>
</organism>
<sequence length="91" mass="10178">MFRFIWPGAVVRFINDTHCLSSTHASAITQFRPHFYMFMYGSASIVGLIFFTRFFYFSKLSSSLVGSLCLSSLVGSFCSSSLVGSSISRYD</sequence>
<keyword evidence="3" id="KW-1185">Reference proteome</keyword>
<evidence type="ECO:0000256" key="1">
    <source>
        <dbReference type="SAM" id="Phobius"/>
    </source>
</evidence>
<proteinExistence type="predicted"/>
<keyword evidence="1" id="KW-0812">Transmembrane</keyword>
<dbReference type="EMBL" id="JBBNAE010000005">
    <property type="protein sequence ID" value="KAK9124028.1"/>
    <property type="molecule type" value="Genomic_DNA"/>
</dbReference>
<reference evidence="2 3" key="1">
    <citation type="submission" date="2024-01" db="EMBL/GenBank/DDBJ databases">
        <title>Genome assemblies of Stephania.</title>
        <authorList>
            <person name="Yang L."/>
        </authorList>
    </citation>
    <scope>NUCLEOTIDE SEQUENCE [LARGE SCALE GENOMIC DNA]</scope>
    <source>
        <strain evidence="2">QJT</strain>
        <tissue evidence="2">Leaf</tissue>
    </source>
</reference>
<feature type="transmembrane region" description="Helical" evidence="1">
    <location>
        <begin position="35"/>
        <end position="56"/>
    </location>
</feature>
<dbReference type="Proteomes" id="UP001417504">
    <property type="component" value="Unassembled WGS sequence"/>
</dbReference>
<dbReference type="AlphaFoldDB" id="A0AAP0NYS9"/>
<evidence type="ECO:0000313" key="2">
    <source>
        <dbReference type="EMBL" id="KAK9124028.1"/>
    </source>
</evidence>
<comment type="caution">
    <text evidence="2">The sequence shown here is derived from an EMBL/GenBank/DDBJ whole genome shotgun (WGS) entry which is preliminary data.</text>
</comment>
<protein>
    <submittedName>
        <fullName evidence="2">Uncharacterized protein</fullName>
    </submittedName>
</protein>